<gene>
    <name evidence="2" type="ORF">GCM10007368_33710</name>
</gene>
<name>A0ABQ2B943_9MICO</name>
<organism evidence="2 3">
    <name type="scientific">Isoptericola cucumis</name>
    <dbReference type="NCBI Taxonomy" id="1776856"/>
    <lineage>
        <taxon>Bacteria</taxon>
        <taxon>Bacillati</taxon>
        <taxon>Actinomycetota</taxon>
        <taxon>Actinomycetes</taxon>
        <taxon>Micrococcales</taxon>
        <taxon>Promicromonosporaceae</taxon>
        <taxon>Isoptericola</taxon>
    </lineage>
</organism>
<evidence type="ECO:0000256" key="1">
    <source>
        <dbReference type="SAM" id="MobiDB-lite"/>
    </source>
</evidence>
<sequence>MARLATSATSSSTTAPASQNHRARPRRAAEAVPADGPWDAPAGGVVVTLDMDARSSDYLVEANLCNMADLLGRALSPTKDHPS</sequence>
<feature type="region of interest" description="Disordered" evidence="1">
    <location>
        <begin position="1"/>
        <end position="40"/>
    </location>
</feature>
<dbReference type="Proteomes" id="UP000632535">
    <property type="component" value="Unassembled WGS sequence"/>
</dbReference>
<evidence type="ECO:0000313" key="3">
    <source>
        <dbReference type="Proteomes" id="UP000632535"/>
    </source>
</evidence>
<dbReference type="EMBL" id="BMDG01000013">
    <property type="protein sequence ID" value="GGI10937.1"/>
    <property type="molecule type" value="Genomic_DNA"/>
</dbReference>
<proteinExistence type="predicted"/>
<keyword evidence="3" id="KW-1185">Reference proteome</keyword>
<comment type="caution">
    <text evidence="2">The sequence shown here is derived from an EMBL/GenBank/DDBJ whole genome shotgun (WGS) entry which is preliminary data.</text>
</comment>
<protein>
    <submittedName>
        <fullName evidence="2">Uncharacterized protein</fullName>
    </submittedName>
</protein>
<feature type="compositionally biased region" description="Low complexity" evidence="1">
    <location>
        <begin position="1"/>
        <end position="18"/>
    </location>
</feature>
<evidence type="ECO:0000313" key="2">
    <source>
        <dbReference type="EMBL" id="GGI10937.1"/>
    </source>
</evidence>
<reference evidence="3" key="1">
    <citation type="journal article" date="2019" name="Int. J. Syst. Evol. Microbiol.">
        <title>The Global Catalogue of Microorganisms (GCM) 10K type strain sequencing project: providing services to taxonomists for standard genome sequencing and annotation.</title>
        <authorList>
            <consortium name="The Broad Institute Genomics Platform"/>
            <consortium name="The Broad Institute Genome Sequencing Center for Infectious Disease"/>
            <person name="Wu L."/>
            <person name="Ma J."/>
        </authorList>
    </citation>
    <scope>NUCLEOTIDE SEQUENCE [LARGE SCALE GENOMIC DNA]</scope>
    <source>
        <strain evidence="3">CCM 8653</strain>
    </source>
</reference>
<accession>A0ABQ2B943</accession>